<evidence type="ECO:0000259" key="7">
    <source>
        <dbReference type="PROSITE" id="PS51910"/>
    </source>
</evidence>
<dbReference type="GO" id="GO:0006032">
    <property type="term" value="P:chitin catabolic process"/>
    <property type="evidence" value="ECO:0007669"/>
    <property type="project" value="UniProtKB-KW"/>
</dbReference>
<dbReference type="GO" id="GO:0000272">
    <property type="term" value="P:polysaccharide catabolic process"/>
    <property type="evidence" value="ECO:0007669"/>
    <property type="project" value="UniProtKB-KW"/>
</dbReference>
<dbReference type="AlphaFoldDB" id="A0A067PK05"/>
<evidence type="ECO:0000313" key="8">
    <source>
        <dbReference type="EMBL" id="KDQ55134.1"/>
    </source>
</evidence>
<reference evidence="9" key="1">
    <citation type="journal article" date="2014" name="Proc. Natl. Acad. Sci. U.S.A.">
        <title>Extensive sampling of basidiomycete genomes demonstrates inadequacy of the white-rot/brown-rot paradigm for wood decay fungi.</title>
        <authorList>
            <person name="Riley R."/>
            <person name="Salamov A.A."/>
            <person name="Brown D.W."/>
            <person name="Nagy L.G."/>
            <person name="Floudas D."/>
            <person name="Held B.W."/>
            <person name="Levasseur A."/>
            <person name="Lombard V."/>
            <person name="Morin E."/>
            <person name="Otillar R."/>
            <person name="Lindquist E.A."/>
            <person name="Sun H."/>
            <person name="LaButti K.M."/>
            <person name="Schmutz J."/>
            <person name="Jabbour D."/>
            <person name="Luo H."/>
            <person name="Baker S.E."/>
            <person name="Pisabarro A.G."/>
            <person name="Walton J.D."/>
            <person name="Blanchette R.A."/>
            <person name="Henrissat B."/>
            <person name="Martin F."/>
            <person name="Cullen D."/>
            <person name="Hibbett D.S."/>
            <person name="Grigoriev I.V."/>
        </authorList>
    </citation>
    <scope>NUCLEOTIDE SEQUENCE [LARGE SCALE GENOMIC DNA]</scope>
    <source>
        <strain evidence="9">MUCL 33604</strain>
    </source>
</reference>
<protein>
    <submittedName>
        <fullName evidence="8">Glycoside hydrolase family 18 protein</fullName>
    </submittedName>
</protein>
<comment type="catalytic activity">
    <reaction evidence="1">
        <text>Random endo-hydrolysis of N-acetyl-beta-D-glucosaminide (1-&gt;4)-beta-linkages in chitin and chitodextrins.</text>
        <dbReference type="EC" id="3.2.1.14"/>
    </reaction>
</comment>
<evidence type="ECO:0000256" key="1">
    <source>
        <dbReference type="ARBA" id="ARBA00000822"/>
    </source>
</evidence>
<dbReference type="InParanoid" id="A0A067PK05"/>
<dbReference type="PROSITE" id="PS51910">
    <property type="entry name" value="GH18_2"/>
    <property type="match status" value="1"/>
</dbReference>
<dbReference type="GO" id="GO:0008843">
    <property type="term" value="F:endochitinase activity"/>
    <property type="evidence" value="ECO:0007669"/>
    <property type="project" value="UniProtKB-EC"/>
</dbReference>
<dbReference type="SUPFAM" id="SSF51445">
    <property type="entry name" value="(Trans)glycosidases"/>
    <property type="match status" value="1"/>
</dbReference>
<feature type="domain" description="GH18" evidence="7">
    <location>
        <begin position="22"/>
        <end position="303"/>
    </location>
</feature>
<keyword evidence="5" id="KW-0326">Glycosidase</keyword>
<keyword evidence="3" id="KW-0146">Chitin degradation</keyword>
<dbReference type="InterPro" id="IPR017853">
    <property type="entry name" value="GH"/>
</dbReference>
<proteinExistence type="predicted"/>
<sequence length="303" mass="33144">MFCAFITFAACAPTFNSNEVGPRFATYTDRWVPGQSGPPPVDEVRNYNTIILSFLLLSGPADQALSWTLLPPPTRAEIKSQYASAGKKLLVSAFGSTDIPTTEGADPIKTADWMGEWVKKWDLDGIDVDYEDFGAMNAGDGKAEAWLISFTKQLRVHLPQGQYIITHAPVAPWFSPSRWGGGGYLAVDSAIGNMVDWYNVQFYNQGIAAYITCPNLLTNSPPPWPKTSLFEIASSGIPLNKIIIGKPAIVGMDATNGWLDPVMLSFCLRQAKVMGWSGGLMLWQAPEANDLMMAVVRSESWPV</sequence>
<evidence type="ECO:0000256" key="6">
    <source>
        <dbReference type="ARBA" id="ARBA00023326"/>
    </source>
</evidence>
<dbReference type="PROSITE" id="PS01095">
    <property type="entry name" value="GH18_1"/>
    <property type="match status" value="1"/>
</dbReference>
<keyword evidence="6" id="KW-0624">Polysaccharide degradation</keyword>
<dbReference type="Gene3D" id="3.20.20.80">
    <property type="entry name" value="Glycosidases"/>
    <property type="match status" value="1"/>
</dbReference>
<dbReference type="InterPro" id="IPR001223">
    <property type="entry name" value="Glyco_hydro18_cat"/>
</dbReference>
<organism evidence="8 9">
    <name type="scientific">Jaapia argillacea MUCL 33604</name>
    <dbReference type="NCBI Taxonomy" id="933084"/>
    <lineage>
        <taxon>Eukaryota</taxon>
        <taxon>Fungi</taxon>
        <taxon>Dikarya</taxon>
        <taxon>Basidiomycota</taxon>
        <taxon>Agaricomycotina</taxon>
        <taxon>Agaricomycetes</taxon>
        <taxon>Agaricomycetidae</taxon>
        <taxon>Jaapiales</taxon>
        <taxon>Jaapiaceae</taxon>
        <taxon>Jaapia</taxon>
    </lineage>
</organism>
<gene>
    <name evidence="8" type="ORF">JAAARDRAFT_341895</name>
</gene>
<dbReference type="CDD" id="cd00598">
    <property type="entry name" value="GH18_chitinase-like"/>
    <property type="match status" value="1"/>
</dbReference>
<accession>A0A067PK05</accession>
<evidence type="ECO:0000313" key="9">
    <source>
        <dbReference type="Proteomes" id="UP000027265"/>
    </source>
</evidence>
<evidence type="ECO:0000256" key="4">
    <source>
        <dbReference type="ARBA" id="ARBA00023277"/>
    </source>
</evidence>
<dbReference type="InterPro" id="IPR001579">
    <property type="entry name" value="Glyco_hydro_18_chit_AS"/>
</dbReference>
<evidence type="ECO:0000256" key="2">
    <source>
        <dbReference type="ARBA" id="ARBA00022801"/>
    </source>
</evidence>
<dbReference type="Proteomes" id="UP000027265">
    <property type="component" value="Unassembled WGS sequence"/>
</dbReference>
<dbReference type="HOGENOM" id="CLU_050410_1_0_1"/>
<keyword evidence="9" id="KW-1185">Reference proteome</keyword>
<dbReference type="OrthoDB" id="3012298at2759"/>
<evidence type="ECO:0000256" key="3">
    <source>
        <dbReference type="ARBA" id="ARBA00023024"/>
    </source>
</evidence>
<keyword evidence="2 8" id="KW-0378">Hydrolase</keyword>
<evidence type="ECO:0000256" key="5">
    <source>
        <dbReference type="ARBA" id="ARBA00023295"/>
    </source>
</evidence>
<name>A0A067PK05_9AGAM</name>
<keyword evidence="4" id="KW-0119">Carbohydrate metabolism</keyword>
<dbReference type="EMBL" id="KL197726">
    <property type="protein sequence ID" value="KDQ55134.1"/>
    <property type="molecule type" value="Genomic_DNA"/>
</dbReference>